<dbReference type="EMBL" id="JARJLG010000059">
    <property type="protein sequence ID" value="KAJ7757253.1"/>
    <property type="molecule type" value="Genomic_DNA"/>
</dbReference>
<gene>
    <name evidence="1" type="ORF">DFH07DRAFT_819677</name>
</gene>
<evidence type="ECO:0000313" key="2">
    <source>
        <dbReference type="Proteomes" id="UP001215280"/>
    </source>
</evidence>
<organism evidence="1 2">
    <name type="scientific">Mycena maculata</name>
    <dbReference type="NCBI Taxonomy" id="230809"/>
    <lineage>
        <taxon>Eukaryota</taxon>
        <taxon>Fungi</taxon>
        <taxon>Dikarya</taxon>
        <taxon>Basidiomycota</taxon>
        <taxon>Agaricomycotina</taxon>
        <taxon>Agaricomycetes</taxon>
        <taxon>Agaricomycetidae</taxon>
        <taxon>Agaricales</taxon>
        <taxon>Marasmiineae</taxon>
        <taxon>Mycenaceae</taxon>
        <taxon>Mycena</taxon>
    </lineage>
</organism>
<dbReference type="Gene3D" id="3.80.10.10">
    <property type="entry name" value="Ribonuclease Inhibitor"/>
    <property type="match status" value="1"/>
</dbReference>
<dbReference type="SUPFAM" id="SSF52047">
    <property type="entry name" value="RNI-like"/>
    <property type="match status" value="1"/>
</dbReference>
<reference evidence="1" key="1">
    <citation type="submission" date="2023-03" db="EMBL/GenBank/DDBJ databases">
        <title>Massive genome expansion in bonnet fungi (Mycena s.s.) driven by repeated elements and novel gene families across ecological guilds.</title>
        <authorList>
            <consortium name="Lawrence Berkeley National Laboratory"/>
            <person name="Harder C.B."/>
            <person name="Miyauchi S."/>
            <person name="Viragh M."/>
            <person name="Kuo A."/>
            <person name="Thoen E."/>
            <person name="Andreopoulos B."/>
            <person name="Lu D."/>
            <person name="Skrede I."/>
            <person name="Drula E."/>
            <person name="Henrissat B."/>
            <person name="Morin E."/>
            <person name="Kohler A."/>
            <person name="Barry K."/>
            <person name="LaButti K."/>
            <person name="Morin E."/>
            <person name="Salamov A."/>
            <person name="Lipzen A."/>
            <person name="Mereny Z."/>
            <person name="Hegedus B."/>
            <person name="Baldrian P."/>
            <person name="Stursova M."/>
            <person name="Weitz H."/>
            <person name="Taylor A."/>
            <person name="Grigoriev I.V."/>
            <person name="Nagy L.G."/>
            <person name="Martin F."/>
            <person name="Kauserud H."/>
        </authorList>
    </citation>
    <scope>NUCLEOTIDE SEQUENCE</scope>
    <source>
        <strain evidence="1">CBHHK188m</strain>
    </source>
</reference>
<evidence type="ECO:0000313" key="1">
    <source>
        <dbReference type="EMBL" id="KAJ7757253.1"/>
    </source>
</evidence>
<accession>A0AAD7NEH3</accession>
<comment type="caution">
    <text evidence="1">The sequence shown here is derived from an EMBL/GenBank/DDBJ whole genome shotgun (WGS) entry which is preliminary data.</text>
</comment>
<dbReference type="AlphaFoldDB" id="A0AAD7NEH3"/>
<name>A0AAD7NEH3_9AGAR</name>
<proteinExistence type="predicted"/>
<protein>
    <submittedName>
        <fullName evidence="1">Uncharacterized protein</fullName>
    </submittedName>
</protein>
<keyword evidence="2" id="KW-1185">Reference proteome</keyword>
<dbReference type="InterPro" id="IPR032675">
    <property type="entry name" value="LRR_dom_sf"/>
</dbReference>
<sequence>MHTTQAVRSLDCGPLVVQELVDYCIDFLHASPPDLKACAIVNRSWTHSAQIHLFNHIVIGAPGYTYGDKTCLATTRRRCRRLWELLNASRRHIEWIKSIQIHLDSTPPDTFTLFADLTFTHLRRVSVSGNWVEGTGVQTVQELLSVPTLTAISISGNFMSLSLFAHVLERCCANINDVSFCNIKISPAQNSLVDVGSSDRRITIDSLDLWWSDNIHDWLNSPQCPFNFSNLRRLRLNENTSLPNWDAFVASVPRVEYLQFQPLTTDLGLSKIDLASFTNLKCIEIFVEYKVDLSKTFAILSTMARPNHIQTIRFRFPHPSVLDADSGAKFDQQVLALPMPHLAAVELVYLEPTATYIADNFPRLNARRLLRIYHG</sequence>
<dbReference type="Proteomes" id="UP001215280">
    <property type="component" value="Unassembled WGS sequence"/>
</dbReference>